<dbReference type="EMBL" id="BLRU01000001">
    <property type="protein sequence ID" value="GFP18529.1"/>
    <property type="molecule type" value="Genomic_DNA"/>
</dbReference>
<evidence type="ECO:0000313" key="9">
    <source>
        <dbReference type="Proteomes" id="UP000591948"/>
    </source>
</evidence>
<sequence length="118" mass="13531">MGPGFSTQLLDGVLERERAEREGRRIQLIKKVFAAIARLAQEILFEEAYLFGSIVKTQRFSKGSDVDIGFVGLRDEDFFKAMSFISREIGVEVDVIQLEGHRLEARVKREGLKWTRKV</sequence>
<dbReference type="Proteomes" id="UP000574717">
    <property type="component" value="Unassembled WGS sequence"/>
</dbReference>
<evidence type="ECO:0000313" key="6">
    <source>
        <dbReference type="Proteomes" id="UP000543224"/>
    </source>
</evidence>
<dbReference type="InterPro" id="IPR043519">
    <property type="entry name" value="NT_sf"/>
</dbReference>
<evidence type="ECO:0000313" key="7">
    <source>
        <dbReference type="Proteomes" id="UP000574717"/>
    </source>
</evidence>
<evidence type="ECO:0000313" key="5">
    <source>
        <dbReference type="EMBL" id="GFP27075.1"/>
    </source>
</evidence>
<feature type="domain" description="Polymerase beta nucleotidyltransferase" evidence="1">
    <location>
        <begin position="46"/>
        <end position="101"/>
    </location>
</feature>
<keyword evidence="9" id="KW-1185">Reference proteome</keyword>
<protein>
    <recommendedName>
        <fullName evidence="1">Polymerase beta nucleotidyltransferase domain-containing protein</fullName>
    </recommendedName>
</protein>
<dbReference type="AlphaFoldDB" id="A0A6V8P3C4"/>
<dbReference type="InterPro" id="IPR041633">
    <property type="entry name" value="Polbeta"/>
</dbReference>
<dbReference type="CDD" id="cd05403">
    <property type="entry name" value="NT_KNTase_like"/>
    <property type="match status" value="1"/>
</dbReference>
<dbReference type="InterPro" id="IPR024700">
    <property type="entry name" value="UCP020217"/>
</dbReference>
<dbReference type="Gene3D" id="3.30.460.10">
    <property type="entry name" value="Beta Polymerase, domain 2"/>
    <property type="match status" value="1"/>
</dbReference>
<evidence type="ECO:0000313" key="3">
    <source>
        <dbReference type="EMBL" id="GFP21951.1"/>
    </source>
</evidence>
<evidence type="ECO:0000313" key="8">
    <source>
        <dbReference type="Proteomes" id="UP000580051"/>
    </source>
</evidence>
<name>A0A6V8P3C4_9ACTN</name>
<dbReference type="Proteomes" id="UP000591948">
    <property type="component" value="Unassembled WGS sequence"/>
</dbReference>
<dbReference type="Pfam" id="PF18765">
    <property type="entry name" value="Polbeta"/>
    <property type="match status" value="1"/>
</dbReference>
<dbReference type="Proteomes" id="UP000580051">
    <property type="component" value="Unassembled WGS sequence"/>
</dbReference>
<dbReference type="EMBL" id="BLRV01000150">
    <property type="protein sequence ID" value="GFP21951.1"/>
    <property type="molecule type" value="Genomic_DNA"/>
</dbReference>
<reference evidence="6 7" key="1">
    <citation type="journal article" date="2020" name="Front. Microbiol.">
        <title>Single-cell genomics of novel Actinobacteria with the Wood-Ljungdahl pathway discovered in a serpentinizing system.</title>
        <authorList>
            <person name="Merino N."/>
            <person name="Kawai M."/>
            <person name="Boyd E.S."/>
            <person name="Colman D.R."/>
            <person name="McGlynn S.E."/>
            <person name="Nealson K.H."/>
            <person name="Kurokawa K."/>
            <person name="Hongoh Y."/>
        </authorList>
    </citation>
    <scope>NUCLEOTIDE SEQUENCE [LARGE SCALE GENOMIC DNA]</scope>
    <source>
        <strain evidence="2 7">S03</strain>
        <strain evidence="3 8">S06</strain>
        <strain evidence="4 6">S25</strain>
        <strain evidence="5 9">S33</strain>
    </source>
</reference>
<dbReference type="PIRSF" id="PIRSF020217">
    <property type="entry name" value="UCP020217"/>
    <property type="match status" value="1"/>
</dbReference>
<evidence type="ECO:0000259" key="1">
    <source>
        <dbReference type="Pfam" id="PF18765"/>
    </source>
</evidence>
<accession>A0A6V8P3C4</accession>
<comment type="caution">
    <text evidence="5">The sequence shown here is derived from an EMBL/GenBank/DDBJ whole genome shotgun (WGS) entry which is preliminary data.</text>
</comment>
<evidence type="ECO:0000313" key="2">
    <source>
        <dbReference type="EMBL" id="GFP18529.1"/>
    </source>
</evidence>
<organism evidence="5 9">
    <name type="scientific">Candidatus Hakubella thermalkaliphila</name>
    <dbReference type="NCBI Taxonomy" id="2754717"/>
    <lineage>
        <taxon>Bacteria</taxon>
        <taxon>Bacillati</taxon>
        <taxon>Actinomycetota</taxon>
        <taxon>Actinomycetota incertae sedis</taxon>
        <taxon>Candidatus Hakubellales</taxon>
        <taxon>Candidatus Hakubellaceae</taxon>
        <taxon>Candidatus Hakubella</taxon>
    </lineage>
</organism>
<gene>
    <name evidence="2" type="ORF">HKBW3S03_00034</name>
    <name evidence="3" type="ORF">HKBW3S06_01177</name>
    <name evidence="4" type="ORF">HKBW3S25_00864</name>
    <name evidence="5" type="ORF">HKBW3S33_00487</name>
</gene>
<evidence type="ECO:0000313" key="4">
    <source>
        <dbReference type="EMBL" id="GFP25392.1"/>
    </source>
</evidence>
<proteinExistence type="predicted"/>
<dbReference type="EMBL" id="BLRY01000014">
    <property type="protein sequence ID" value="GFP27075.1"/>
    <property type="molecule type" value="Genomic_DNA"/>
</dbReference>
<dbReference type="RefSeq" id="WP_176227025.1">
    <property type="nucleotide sequence ID" value="NZ_BLRU01000001.1"/>
</dbReference>
<dbReference type="Proteomes" id="UP000543224">
    <property type="component" value="Unassembled WGS sequence"/>
</dbReference>
<dbReference type="SUPFAM" id="SSF81301">
    <property type="entry name" value="Nucleotidyltransferase"/>
    <property type="match status" value="1"/>
</dbReference>
<dbReference type="EMBL" id="BLRX01000081">
    <property type="protein sequence ID" value="GFP25392.1"/>
    <property type="molecule type" value="Genomic_DNA"/>
</dbReference>